<evidence type="ECO:0000256" key="5">
    <source>
        <dbReference type="ARBA" id="ARBA00022801"/>
    </source>
</evidence>
<dbReference type="Pfam" id="PF01850">
    <property type="entry name" value="PIN"/>
    <property type="match status" value="1"/>
</dbReference>
<proteinExistence type="inferred from homology"/>
<evidence type="ECO:0000256" key="1">
    <source>
        <dbReference type="ARBA" id="ARBA00001946"/>
    </source>
</evidence>
<dbReference type="Gene3D" id="3.40.50.1010">
    <property type="entry name" value="5'-nuclease"/>
    <property type="match status" value="1"/>
</dbReference>
<comment type="cofactor">
    <cofactor evidence="1">
        <name>Mg(2+)</name>
        <dbReference type="ChEBI" id="CHEBI:18420"/>
    </cofactor>
</comment>
<name>A0ABV4WL39_9CYAN</name>
<evidence type="ECO:0000256" key="6">
    <source>
        <dbReference type="ARBA" id="ARBA00022842"/>
    </source>
</evidence>
<evidence type="ECO:0000256" key="7">
    <source>
        <dbReference type="ARBA" id="ARBA00038093"/>
    </source>
</evidence>
<dbReference type="SUPFAM" id="SSF88723">
    <property type="entry name" value="PIN domain-like"/>
    <property type="match status" value="1"/>
</dbReference>
<dbReference type="PANTHER" id="PTHR33653:SF1">
    <property type="entry name" value="RIBONUCLEASE VAPC2"/>
    <property type="match status" value="1"/>
</dbReference>
<dbReference type="InterPro" id="IPR050556">
    <property type="entry name" value="Type_II_TA_system_RNase"/>
</dbReference>
<gene>
    <name evidence="9" type="ORF">ACE1CA_14870</name>
</gene>
<evidence type="ECO:0000256" key="4">
    <source>
        <dbReference type="ARBA" id="ARBA00022723"/>
    </source>
</evidence>
<evidence type="ECO:0000313" key="9">
    <source>
        <dbReference type="EMBL" id="MFB2835809.1"/>
    </source>
</evidence>
<keyword evidence="5" id="KW-0378">Hydrolase</keyword>
<accession>A0ABV4WL39</accession>
<dbReference type="RefSeq" id="WP_413278213.1">
    <property type="nucleotide sequence ID" value="NZ_JBHFNT010000123.1"/>
</dbReference>
<keyword evidence="4" id="KW-0479">Metal-binding</keyword>
<comment type="caution">
    <text evidence="9">The sequence shown here is derived from an EMBL/GenBank/DDBJ whole genome shotgun (WGS) entry which is preliminary data.</text>
</comment>
<sequence>MAKAGIAVSIALSTSLLCISGDTNEKSLRGDVNQEIAVCSIVKAELCFGAMKSANPERNFALQQAFLQQFISLPFDDLAAITFGVVRAQLETRGIPIGAYDLQIAAIPLANNLTLVTHNTGEFGRIEGLQVEDWKIEA</sequence>
<keyword evidence="3" id="KW-0540">Nuclease</keyword>
<evidence type="ECO:0000259" key="8">
    <source>
        <dbReference type="Pfam" id="PF01850"/>
    </source>
</evidence>
<organism evidence="9 10">
    <name type="scientific">Floridaenema evergladense BLCC-F167</name>
    <dbReference type="NCBI Taxonomy" id="3153639"/>
    <lineage>
        <taxon>Bacteria</taxon>
        <taxon>Bacillati</taxon>
        <taxon>Cyanobacteriota</taxon>
        <taxon>Cyanophyceae</taxon>
        <taxon>Oscillatoriophycideae</taxon>
        <taxon>Aerosakkonematales</taxon>
        <taxon>Aerosakkonemataceae</taxon>
        <taxon>Floridanema</taxon>
        <taxon>Floridanema evergladense</taxon>
    </lineage>
</organism>
<feature type="domain" description="PIN" evidence="8">
    <location>
        <begin position="22"/>
        <end position="127"/>
    </location>
</feature>
<dbReference type="Proteomes" id="UP001576780">
    <property type="component" value="Unassembled WGS sequence"/>
</dbReference>
<evidence type="ECO:0000313" key="10">
    <source>
        <dbReference type="Proteomes" id="UP001576780"/>
    </source>
</evidence>
<evidence type="ECO:0000256" key="3">
    <source>
        <dbReference type="ARBA" id="ARBA00022722"/>
    </source>
</evidence>
<dbReference type="EMBL" id="JBHFNT010000123">
    <property type="protein sequence ID" value="MFB2835809.1"/>
    <property type="molecule type" value="Genomic_DNA"/>
</dbReference>
<keyword evidence="6" id="KW-0460">Magnesium</keyword>
<dbReference type="InterPro" id="IPR029060">
    <property type="entry name" value="PIN-like_dom_sf"/>
</dbReference>
<keyword evidence="2" id="KW-1277">Toxin-antitoxin system</keyword>
<evidence type="ECO:0000256" key="2">
    <source>
        <dbReference type="ARBA" id="ARBA00022649"/>
    </source>
</evidence>
<dbReference type="InterPro" id="IPR002716">
    <property type="entry name" value="PIN_dom"/>
</dbReference>
<protein>
    <submittedName>
        <fullName evidence="9">PIN domain-containing protein</fullName>
    </submittedName>
</protein>
<comment type="similarity">
    <text evidence="7">Belongs to the PINc/VapC protein family.</text>
</comment>
<keyword evidence="10" id="KW-1185">Reference proteome</keyword>
<dbReference type="PANTHER" id="PTHR33653">
    <property type="entry name" value="RIBONUCLEASE VAPC2"/>
    <property type="match status" value="1"/>
</dbReference>
<reference evidence="9 10" key="1">
    <citation type="submission" date="2024-09" db="EMBL/GenBank/DDBJ databases">
        <title>Floridaenema gen nov. (Aerosakkonemataceae, Aerosakkonematales ord. nov., Cyanobacteria) from benthic tropical and subtropical fresh waters, with the description of four new species.</title>
        <authorList>
            <person name="Moretto J.A."/>
            <person name="Berthold D.E."/>
            <person name="Lefler F.W."/>
            <person name="Huang I.-S."/>
            <person name="Laughinghouse H. IV."/>
        </authorList>
    </citation>
    <scope>NUCLEOTIDE SEQUENCE [LARGE SCALE GENOMIC DNA]</scope>
    <source>
        <strain evidence="9 10">BLCC-F167</strain>
    </source>
</reference>